<dbReference type="InterPro" id="IPR002884">
    <property type="entry name" value="P_dom"/>
</dbReference>
<dbReference type="PANTHER" id="PTHR42884:SF14">
    <property type="entry name" value="NEUROENDOCRINE CONVERTASE 1"/>
    <property type="match status" value="1"/>
</dbReference>
<accession>A0ABU7JBM9</accession>
<keyword evidence="11" id="KW-1185">Reference proteome</keyword>
<dbReference type="InterPro" id="IPR023827">
    <property type="entry name" value="Peptidase_S8_Asp-AS"/>
</dbReference>
<feature type="active site" description="Charge relay system" evidence="7">
    <location>
        <position position="218"/>
    </location>
</feature>
<comment type="caution">
    <text evidence="10">The sequence shown here is derived from an EMBL/GenBank/DDBJ whole genome shotgun (WGS) entry which is preliminary data.</text>
</comment>
<keyword evidence="6" id="KW-0106">Calcium</keyword>
<dbReference type="InterPro" id="IPR036852">
    <property type="entry name" value="Peptidase_S8/S53_dom_sf"/>
</dbReference>
<keyword evidence="5 7" id="KW-0720">Serine protease</keyword>
<keyword evidence="3 8" id="KW-0732">Signal</keyword>
<dbReference type="Pfam" id="PF00082">
    <property type="entry name" value="Peptidase_S8"/>
    <property type="match status" value="1"/>
</dbReference>
<dbReference type="PROSITE" id="PS51892">
    <property type="entry name" value="SUBTILASE"/>
    <property type="match status" value="1"/>
</dbReference>
<dbReference type="Gene3D" id="2.60.120.260">
    <property type="entry name" value="Galactose-binding domain-like"/>
    <property type="match status" value="1"/>
</dbReference>
<evidence type="ECO:0000313" key="10">
    <source>
        <dbReference type="EMBL" id="MEE2022836.1"/>
    </source>
</evidence>
<dbReference type="InterPro" id="IPR022398">
    <property type="entry name" value="Peptidase_S8_His-AS"/>
</dbReference>
<dbReference type="InterPro" id="IPR008979">
    <property type="entry name" value="Galactose-bd-like_sf"/>
</dbReference>
<dbReference type="PROSITE" id="PS00137">
    <property type="entry name" value="SUBTILASE_HIS"/>
    <property type="match status" value="1"/>
</dbReference>
<evidence type="ECO:0000259" key="9">
    <source>
        <dbReference type="PROSITE" id="PS51829"/>
    </source>
</evidence>
<evidence type="ECO:0000256" key="8">
    <source>
        <dbReference type="SAM" id="SignalP"/>
    </source>
</evidence>
<dbReference type="PROSITE" id="PS00136">
    <property type="entry name" value="SUBTILASE_ASP"/>
    <property type="match status" value="1"/>
</dbReference>
<keyword evidence="4 7" id="KW-0378">Hydrolase</keyword>
<keyword evidence="2 7" id="KW-0645">Protease</keyword>
<dbReference type="Pfam" id="PF01483">
    <property type="entry name" value="P_proprotein"/>
    <property type="match status" value="1"/>
</dbReference>
<organism evidence="10 11">
    <name type="scientific">Alkalimonas mucilaginosa</name>
    <dbReference type="NCBI Taxonomy" id="3057676"/>
    <lineage>
        <taxon>Bacteria</taxon>
        <taxon>Pseudomonadati</taxon>
        <taxon>Pseudomonadota</taxon>
        <taxon>Gammaproteobacteria</taxon>
        <taxon>Alkalimonas</taxon>
    </lineage>
</organism>
<reference evidence="10 11" key="1">
    <citation type="submission" date="2023-06" db="EMBL/GenBank/DDBJ databases">
        <title>Alkalimonas sp., MEB004 an alkaliphilic bacterium isolated from Lonar Lake, India.</title>
        <authorList>
            <person name="Joshi A."/>
            <person name="Thite S."/>
        </authorList>
    </citation>
    <scope>NUCLEOTIDE SEQUENCE [LARGE SCALE GENOMIC DNA]</scope>
    <source>
        <strain evidence="10 11">MEB004</strain>
    </source>
</reference>
<evidence type="ECO:0000256" key="2">
    <source>
        <dbReference type="ARBA" id="ARBA00022670"/>
    </source>
</evidence>
<dbReference type="PROSITE" id="PS51257">
    <property type="entry name" value="PROKAR_LIPOPROTEIN"/>
    <property type="match status" value="1"/>
</dbReference>
<dbReference type="SUPFAM" id="SSF49785">
    <property type="entry name" value="Galactose-binding domain-like"/>
    <property type="match status" value="1"/>
</dbReference>
<dbReference type="PANTHER" id="PTHR42884">
    <property type="entry name" value="PROPROTEIN CONVERTASE SUBTILISIN/KEXIN-RELATED"/>
    <property type="match status" value="1"/>
</dbReference>
<feature type="chain" id="PRO_5047024062" evidence="8">
    <location>
        <begin position="22"/>
        <end position="774"/>
    </location>
</feature>
<dbReference type="PROSITE" id="PS00138">
    <property type="entry name" value="SUBTILASE_SER"/>
    <property type="match status" value="1"/>
</dbReference>
<evidence type="ECO:0000256" key="7">
    <source>
        <dbReference type="PROSITE-ProRule" id="PRU01240"/>
    </source>
</evidence>
<evidence type="ECO:0000256" key="3">
    <source>
        <dbReference type="ARBA" id="ARBA00022729"/>
    </source>
</evidence>
<evidence type="ECO:0000256" key="5">
    <source>
        <dbReference type="ARBA" id="ARBA00022825"/>
    </source>
</evidence>
<sequence>MLMKKSALAISLLLLAGCGGSGGPGSSEPPIPPLAVENLSHPDSQHWLPLTGSFASALATTGAAQLLRIEQNGQLIQPVQGRYTLNGAVLEVDGLNYRVTPLSNSAVSFRFTLQQGGRQGSAMVQLAAPLSDPLASEQWHLRNNGQTSYAQSDSFRRALIELLVQDPDEPMSRSEATSLVNQLLNDYRSLLAAGFDVDLLPLFAAGIFGQGSISVVVDSGLQLAHEDLAANILTGRSLNLVDGSNDPTPVLTPSQPNAGDHGTSVAGIIAAEGWNNLGGRGVAPKSQLLAINLLADDYAAGLDDEWVVHGLDNTIISTDDNISAFNRSYGVTLPVMQGYSQLEEELHRFSVEELRSGKGSLNVKSAGNEFEGYFYEGDFCQHNGAYELGLTCYNANMESAQQTPYYTIVAAMNPNGHKSSYSSAGANLVLTAPAGEDGDLLPAIVTADLMSCLYGYSGDAAAADFDNAIGEGAFAGFYPFDSGNHADNPECNYTARFNGTSSAAPMVSGVAALLLEAEPALTARELQHLLISTAKRVHPEDPVIRLSLPNGSFEAHSGWVENAAGYAFNNHYGFGLVQAGAAFQRLQQGNWQLPAKTYSPWHGTGLYGDATPANLVIPDHSASGVSTTLTMPEQLVIETVQLKLTVRNPELLEFGRITAHGSTQTSAGSDLAVVLTSPSGTRSVLLASRQALLLPALDEDWAAQDGYILKDSVLRSNAFYGETSTGNWTVQLFDLAADSFAVADTEFDFDWIENNAVPSRLDGAALRIIGHSKE</sequence>
<evidence type="ECO:0000256" key="6">
    <source>
        <dbReference type="ARBA" id="ARBA00022837"/>
    </source>
</evidence>
<dbReference type="InterPro" id="IPR023828">
    <property type="entry name" value="Peptidase_S8_Ser-AS"/>
</dbReference>
<gene>
    <name evidence="10" type="ORF">QWF21_01150</name>
</gene>
<dbReference type="RefSeq" id="WP_330086196.1">
    <property type="nucleotide sequence ID" value="NZ_JAUGZK010000001.1"/>
</dbReference>
<dbReference type="PROSITE" id="PS51829">
    <property type="entry name" value="P_HOMO_B"/>
    <property type="match status" value="1"/>
</dbReference>
<protein>
    <submittedName>
        <fullName evidence="10">S8 family serine peptidase</fullName>
    </submittedName>
</protein>
<feature type="active site" description="Charge relay system" evidence="7">
    <location>
        <position position="501"/>
    </location>
</feature>
<dbReference type="Gene3D" id="3.40.50.200">
    <property type="entry name" value="Peptidase S8/S53 domain"/>
    <property type="match status" value="1"/>
</dbReference>
<dbReference type="Proteomes" id="UP001339167">
    <property type="component" value="Unassembled WGS sequence"/>
</dbReference>
<dbReference type="InterPro" id="IPR015500">
    <property type="entry name" value="Peptidase_S8_subtilisin-rel"/>
</dbReference>
<dbReference type="SUPFAM" id="SSF52743">
    <property type="entry name" value="Subtilisin-like"/>
    <property type="match status" value="1"/>
</dbReference>
<proteinExistence type="inferred from homology"/>
<evidence type="ECO:0000256" key="1">
    <source>
        <dbReference type="ARBA" id="ARBA00005325"/>
    </source>
</evidence>
<evidence type="ECO:0000313" key="11">
    <source>
        <dbReference type="Proteomes" id="UP001339167"/>
    </source>
</evidence>
<feature type="domain" description="P/Homo B" evidence="9">
    <location>
        <begin position="598"/>
        <end position="774"/>
    </location>
</feature>
<dbReference type="InterPro" id="IPR034182">
    <property type="entry name" value="Kexin/furin"/>
</dbReference>
<name>A0ABU7JBM9_9GAMM</name>
<feature type="signal peptide" evidence="8">
    <location>
        <begin position="1"/>
        <end position="21"/>
    </location>
</feature>
<dbReference type="InterPro" id="IPR000209">
    <property type="entry name" value="Peptidase_S8/S53_dom"/>
</dbReference>
<feature type="active site" description="Charge relay system" evidence="7">
    <location>
        <position position="261"/>
    </location>
</feature>
<evidence type="ECO:0000256" key="4">
    <source>
        <dbReference type="ARBA" id="ARBA00022801"/>
    </source>
</evidence>
<dbReference type="CDD" id="cd04059">
    <property type="entry name" value="Peptidases_S8_Protein_convertases_Kexins_Furin-like"/>
    <property type="match status" value="1"/>
</dbReference>
<dbReference type="PRINTS" id="PR00723">
    <property type="entry name" value="SUBTILISIN"/>
</dbReference>
<comment type="similarity">
    <text evidence="1">Belongs to the peptidase S8 family. Furin subfamily.</text>
</comment>
<dbReference type="EMBL" id="JAUGZK010000001">
    <property type="protein sequence ID" value="MEE2022836.1"/>
    <property type="molecule type" value="Genomic_DNA"/>
</dbReference>